<dbReference type="InterPro" id="IPR050111">
    <property type="entry name" value="C-type_lectin/snaclec_domain"/>
</dbReference>
<keyword evidence="4" id="KW-1185">Reference proteome</keyword>
<dbReference type="EMBL" id="CAWYQH010000119">
    <property type="protein sequence ID" value="CAK8691365.1"/>
    <property type="molecule type" value="Genomic_DNA"/>
</dbReference>
<dbReference type="SUPFAM" id="SSF56436">
    <property type="entry name" value="C-type lectin-like"/>
    <property type="match status" value="1"/>
</dbReference>
<dbReference type="SMART" id="SM00034">
    <property type="entry name" value="CLECT"/>
    <property type="match status" value="1"/>
</dbReference>
<name>A0ABP0GMI1_CLALP</name>
<accession>A0ABP0GMI1</accession>
<feature type="signal peptide" evidence="1">
    <location>
        <begin position="1"/>
        <end position="19"/>
    </location>
</feature>
<dbReference type="Proteomes" id="UP001642483">
    <property type="component" value="Unassembled WGS sequence"/>
</dbReference>
<reference evidence="3 4" key="1">
    <citation type="submission" date="2024-02" db="EMBL/GenBank/DDBJ databases">
        <authorList>
            <person name="Daric V."/>
            <person name="Darras S."/>
        </authorList>
    </citation>
    <scope>NUCLEOTIDE SEQUENCE [LARGE SCALE GENOMIC DNA]</scope>
</reference>
<comment type="caution">
    <text evidence="3">The sequence shown here is derived from an EMBL/GenBank/DDBJ whole genome shotgun (WGS) entry which is preliminary data.</text>
</comment>
<dbReference type="InterPro" id="IPR001304">
    <property type="entry name" value="C-type_lectin-like"/>
</dbReference>
<evidence type="ECO:0000256" key="1">
    <source>
        <dbReference type="SAM" id="SignalP"/>
    </source>
</evidence>
<dbReference type="PROSITE" id="PS50041">
    <property type="entry name" value="C_TYPE_LECTIN_2"/>
    <property type="match status" value="1"/>
</dbReference>
<sequence length="162" mass="18329">MKVLCSFVIASFLIVLGNGQQCCNDLRREIRESMYSDWFFPLNGYKYKLTSRNNNWNSARYECYLMGADLAAVGIRDPEVEGILWDEFHDSFPWVGLTDQAREGRYVWVDGVAGTSSNIFWGPDEPNHGAGNEDCVNILWSDPGISDALCSDRLKGLCEKKV</sequence>
<evidence type="ECO:0000259" key="2">
    <source>
        <dbReference type="PROSITE" id="PS50041"/>
    </source>
</evidence>
<proteinExistence type="predicted"/>
<dbReference type="InterPro" id="IPR016186">
    <property type="entry name" value="C-type_lectin-like/link_sf"/>
</dbReference>
<feature type="chain" id="PRO_5047042502" description="C-type lectin domain-containing protein" evidence="1">
    <location>
        <begin position="20"/>
        <end position="162"/>
    </location>
</feature>
<feature type="domain" description="C-type lectin" evidence="2">
    <location>
        <begin position="42"/>
        <end position="159"/>
    </location>
</feature>
<dbReference type="InterPro" id="IPR016187">
    <property type="entry name" value="CTDL_fold"/>
</dbReference>
<evidence type="ECO:0000313" key="3">
    <source>
        <dbReference type="EMBL" id="CAK8691365.1"/>
    </source>
</evidence>
<gene>
    <name evidence="3" type="ORF">CVLEPA_LOCUS23928</name>
</gene>
<protein>
    <recommendedName>
        <fullName evidence="2">C-type lectin domain-containing protein</fullName>
    </recommendedName>
</protein>
<keyword evidence="1" id="KW-0732">Signal</keyword>
<evidence type="ECO:0000313" key="4">
    <source>
        <dbReference type="Proteomes" id="UP001642483"/>
    </source>
</evidence>
<dbReference type="PANTHER" id="PTHR22803">
    <property type="entry name" value="MANNOSE, PHOSPHOLIPASE, LECTIN RECEPTOR RELATED"/>
    <property type="match status" value="1"/>
</dbReference>
<dbReference type="Pfam" id="PF00059">
    <property type="entry name" value="Lectin_C"/>
    <property type="match status" value="1"/>
</dbReference>
<dbReference type="Gene3D" id="3.10.100.10">
    <property type="entry name" value="Mannose-Binding Protein A, subunit A"/>
    <property type="match status" value="1"/>
</dbReference>
<organism evidence="3 4">
    <name type="scientific">Clavelina lepadiformis</name>
    <name type="common">Light-bulb sea squirt</name>
    <name type="synonym">Ascidia lepadiformis</name>
    <dbReference type="NCBI Taxonomy" id="159417"/>
    <lineage>
        <taxon>Eukaryota</taxon>
        <taxon>Metazoa</taxon>
        <taxon>Chordata</taxon>
        <taxon>Tunicata</taxon>
        <taxon>Ascidiacea</taxon>
        <taxon>Aplousobranchia</taxon>
        <taxon>Clavelinidae</taxon>
        <taxon>Clavelina</taxon>
    </lineage>
</organism>